<dbReference type="InterPro" id="IPR015807">
    <property type="entry name" value="His-tRNA-ligase"/>
</dbReference>
<dbReference type="SUPFAM" id="SSF55681">
    <property type="entry name" value="Class II aaRS and biotin synthetases"/>
    <property type="match status" value="1"/>
</dbReference>
<feature type="binding site" evidence="9">
    <location>
        <begin position="90"/>
        <end position="92"/>
    </location>
    <ligand>
        <name>L-histidine</name>
        <dbReference type="ChEBI" id="CHEBI:57595"/>
    </ligand>
</feature>
<feature type="domain" description="Aminoacyl-transfer RNA synthetases class-II family profile" evidence="10">
    <location>
        <begin position="42"/>
        <end position="325"/>
    </location>
</feature>
<dbReference type="Proteomes" id="UP000178603">
    <property type="component" value="Unassembled WGS sequence"/>
</dbReference>
<keyword evidence="4 8" id="KW-0067">ATP-binding</keyword>
<proteinExistence type="inferred from homology"/>
<dbReference type="GO" id="GO:0005524">
    <property type="term" value="F:ATP binding"/>
    <property type="evidence" value="ECO:0007669"/>
    <property type="project" value="UniProtKB-UniRule"/>
</dbReference>
<feature type="binding site" evidence="9">
    <location>
        <position position="120"/>
    </location>
    <ligand>
        <name>L-histidine</name>
        <dbReference type="ChEBI" id="CHEBI:57595"/>
    </ligand>
</feature>
<dbReference type="Gene3D" id="3.40.50.800">
    <property type="entry name" value="Anticodon-binding domain"/>
    <property type="match status" value="1"/>
</dbReference>
<evidence type="ECO:0000256" key="2">
    <source>
        <dbReference type="ARBA" id="ARBA00022598"/>
    </source>
</evidence>
<comment type="subcellular location">
    <subcellularLocation>
        <location evidence="8">Cytoplasm</location>
    </subcellularLocation>
</comment>
<dbReference type="PANTHER" id="PTHR11476">
    <property type="entry name" value="HISTIDYL-TRNA SYNTHETASE"/>
    <property type="match status" value="1"/>
</dbReference>
<dbReference type="InterPro" id="IPR045864">
    <property type="entry name" value="aa-tRNA-synth_II/BPL/LPL"/>
</dbReference>
<dbReference type="InterPro" id="IPR041715">
    <property type="entry name" value="HisRS-like_core"/>
</dbReference>
<dbReference type="GO" id="GO:0006427">
    <property type="term" value="P:histidyl-tRNA aminoacylation"/>
    <property type="evidence" value="ECO:0007669"/>
    <property type="project" value="UniProtKB-UniRule"/>
</dbReference>
<evidence type="ECO:0000256" key="6">
    <source>
        <dbReference type="ARBA" id="ARBA00023146"/>
    </source>
</evidence>
<feature type="binding site" evidence="9">
    <location>
        <position position="134"/>
    </location>
    <ligand>
        <name>L-histidine</name>
        <dbReference type="ChEBI" id="CHEBI:57595"/>
    </ligand>
</feature>
<evidence type="ECO:0000256" key="3">
    <source>
        <dbReference type="ARBA" id="ARBA00022741"/>
    </source>
</evidence>
<dbReference type="GO" id="GO:0004821">
    <property type="term" value="F:histidine-tRNA ligase activity"/>
    <property type="evidence" value="ECO:0007669"/>
    <property type="project" value="UniProtKB-UniRule"/>
</dbReference>
<dbReference type="Pfam" id="PF03129">
    <property type="entry name" value="HGTP_anticodon"/>
    <property type="match status" value="1"/>
</dbReference>
<dbReference type="InterPro" id="IPR004516">
    <property type="entry name" value="HisRS/HisZ"/>
</dbReference>
<dbReference type="CDD" id="cd00859">
    <property type="entry name" value="HisRS_anticodon"/>
    <property type="match status" value="1"/>
</dbReference>
<feature type="binding site" evidence="9">
    <location>
        <position position="254"/>
    </location>
    <ligand>
        <name>L-histidine</name>
        <dbReference type="ChEBI" id="CHEBI:57595"/>
    </ligand>
</feature>
<sequence>MSKTKIQTLKGLPRRLQPLRGFRDFLPQEARKRAWLKDRMIEVFEKWGFEPLETPTLEPLELFSGEIGEDEKLFYKFKDQGGRSVALRYDQTVPTCRVVGQYFDKITFPFKRYQIQSAYRAEKPQKGRFREFVQADIDIFGVDSPIADAECISASIALYQTLGFKNVVALINNRDLLRGIPYPVIAAIDKLKKIGRDGVLNEIQQKGYSRKQAKEFLKTTAGIQPDKKLETIFDYLARSGFSKENYKFEPSLMRSFSYSQGPIWEMIIPEYTTASFGGSVGGGERYDDMVKRITGRKIAGTGIAFGFDRTLEAIEVCNLLPNLEPSAKVLITVFEEKLLDMSIKVAQKLRDENINTEIYLNESEKLEKQLKYADKKGIPFVVIIGPEEAAKGVVKLKDMKARTEKLLSIDELITVFNN</sequence>
<comment type="catalytic activity">
    <reaction evidence="7 8">
        <text>tRNA(His) + L-histidine + ATP = L-histidyl-tRNA(His) + AMP + diphosphate + H(+)</text>
        <dbReference type="Rhea" id="RHEA:17313"/>
        <dbReference type="Rhea" id="RHEA-COMP:9665"/>
        <dbReference type="Rhea" id="RHEA-COMP:9689"/>
        <dbReference type="ChEBI" id="CHEBI:15378"/>
        <dbReference type="ChEBI" id="CHEBI:30616"/>
        <dbReference type="ChEBI" id="CHEBI:33019"/>
        <dbReference type="ChEBI" id="CHEBI:57595"/>
        <dbReference type="ChEBI" id="CHEBI:78442"/>
        <dbReference type="ChEBI" id="CHEBI:78527"/>
        <dbReference type="ChEBI" id="CHEBI:456215"/>
        <dbReference type="EC" id="6.1.1.21"/>
    </reaction>
</comment>
<evidence type="ECO:0000256" key="5">
    <source>
        <dbReference type="ARBA" id="ARBA00022917"/>
    </source>
</evidence>
<reference evidence="11 12" key="1">
    <citation type="journal article" date="2016" name="Nat. Commun.">
        <title>Thousands of microbial genomes shed light on interconnected biogeochemical processes in an aquifer system.</title>
        <authorList>
            <person name="Anantharaman K."/>
            <person name="Brown C.T."/>
            <person name="Hug L.A."/>
            <person name="Sharon I."/>
            <person name="Castelle C.J."/>
            <person name="Probst A.J."/>
            <person name="Thomas B.C."/>
            <person name="Singh A."/>
            <person name="Wilkins M.J."/>
            <person name="Karaoz U."/>
            <person name="Brodie E.L."/>
            <person name="Williams K.H."/>
            <person name="Hubbard S.S."/>
            <person name="Banfield J.F."/>
        </authorList>
    </citation>
    <scope>NUCLEOTIDE SEQUENCE [LARGE SCALE GENOMIC DNA]</scope>
</reference>
<dbReference type="EC" id="6.1.1.21" evidence="8"/>
<evidence type="ECO:0000259" key="10">
    <source>
        <dbReference type="PROSITE" id="PS50862"/>
    </source>
</evidence>
<dbReference type="Gene3D" id="3.30.930.10">
    <property type="entry name" value="Bira Bifunctional Protein, Domain 2"/>
    <property type="match status" value="1"/>
</dbReference>
<accession>A0A1F8ARL8</accession>
<dbReference type="EMBL" id="MGGW01000017">
    <property type="protein sequence ID" value="OGM54149.1"/>
    <property type="molecule type" value="Genomic_DNA"/>
</dbReference>
<evidence type="ECO:0000313" key="11">
    <source>
        <dbReference type="EMBL" id="OGM54149.1"/>
    </source>
</evidence>
<keyword evidence="3 8" id="KW-0547">Nucleotide-binding</keyword>
<evidence type="ECO:0000256" key="8">
    <source>
        <dbReference type="HAMAP-Rule" id="MF_00127"/>
    </source>
</evidence>
<comment type="subunit">
    <text evidence="8">Homodimer.</text>
</comment>
<dbReference type="InterPro" id="IPR036621">
    <property type="entry name" value="Anticodon-bd_dom_sf"/>
</dbReference>
<evidence type="ECO:0000256" key="1">
    <source>
        <dbReference type="ARBA" id="ARBA00008226"/>
    </source>
</evidence>
<dbReference type="HAMAP" id="MF_00127">
    <property type="entry name" value="His_tRNA_synth"/>
    <property type="match status" value="1"/>
</dbReference>
<name>A0A1F8ARL8_9BACT</name>
<feature type="binding site" evidence="9">
    <location>
        <position position="138"/>
    </location>
    <ligand>
        <name>L-histidine</name>
        <dbReference type="ChEBI" id="CHEBI:57595"/>
    </ligand>
</feature>
<dbReference type="PANTHER" id="PTHR11476:SF7">
    <property type="entry name" value="HISTIDINE--TRNA LIGASE"/>
    <property type="match status" value="1"/>
</dbReference>
<comment type="caution">
    <text evidence="11">The sequence shown here is derived from an EMBL/GenBank/DDBJ whole genome shotgun (WGS) entry which is preliminary data.</text>
</comment>
<dbReference type="PROSITE" id="PS50862">
    <property type="entry name" value="AA_TRNA_LIGASE_II"/>
    <property type="match status" value="1"/>
</dbReference>
<keyword evidence="8" id="KW-0963">Cytoplasm</keyword>
<comment type="similarity">
    <text evidence="1 8">Belongs to the class-II aminoacyl-tRNA synthetase family.</text>
</comment>
<dbReference type="SUPFAM" id="SSF52954">
    <property type="entry name" value="Class II aaRS ABD-related"/>
    <property type="match status" value="1"/>
</dbReference>
<evidence type="ECO:0000256" key="7">
    <source>
        <dbReference type="ARBA" id="ARBA00047639"/>
    </source>
</evidence>
<dbReference type="GO" id="GO:0005737">
    <property type="term" value="C:cytoplasm"/>
    <property type="evidence" value="ECO:0007669"/>
    <property type="project" value="UniProtKB-SubCell"/>
</dbReference>
<dbReference type="CDD" id="cd00773">
    <property type="entry name" value="HisRS-like_core"/>
    <property type="match status" value="1"/>
</dbReference>
<organism evidence="11 12">
    <name type="scientific">Candidatus Woesebacteria bacterium RIFCSPHIGHO2_12_FULL_41_24</name>
    <dbReference type="NCBI Taxonomy" id="1802510"/>
    <lineage>
        <taxon>Bacteria</taxon>
        <taxon>Candidatus Woeseibacteriota</taxon>
    </lineage>
</organism>
<dbReference type="PIRSF" id="PIRSF001549">
    <property type="entry name" value="His-tRNA_synth"/>
    <property type="match status" value="1"/>
</dbReference>
<dbReference type="FunFam" id="3.40.50.800:FF:000012">
    <property type="entry name" value="Histidine--tRNA ligase, cytoplasmic"/>
    <property type="match status" value="1"/>
</dbReference>
<dbReference type="InterPro" id="IPR006195">
    <property type="entry name" value="aa-tRNA-synth_II"/>
</dbReference>
<dbReference type="InterPro" id="IPR004154">
    <property type="entry name" value="Anticodon-bd"/>
</dbReference>
<evidence type="ECO:0000313" key="12">
    <source>
        <dbReference type="Proteomes" id="UP000178603"/>
    </source>
</evidence>
<dbReference type="AlphaFoldDB" id="A0A1F8ARL8"/>
<dbReference type="NCBIfam" id="TIGR00442">
    <property type="entry name" value="hisS"/>
    <property type="match status" value="1"/>
</dbReference>
<gene>
    <name evidence="8" type="primary">hisS</name>
    <name evidence="11" type="ORF">A3E44_00500</name>
</gene>
<dbReference type="InterPro" id="IPR033656">
    <property type="entry name" value="HisRS_anticodon"/>
</dbReference>
<keyword evidence="5 8" id="KW-0648">Protein biosynthesis</keyword>
<keyword evidence="6 8" id="KW-0030">Aminoacyl-tRNA synthetase</keyword>
<evidence type="ECO:0000256" key="4">
    <source>
        <dbReference type="ARBA" id="ARBA00022840"/>
    </source>
</evidence>
<dbReference type="Pfam" id="PF13393">
    <property type="entry name" value="tRNA-synt_His"/>
    <property type="match status" value="1"/>
</dbReference>
<keyword evidence="2 8" id="KW-0436">Ligase</keyword>
<protein>
    <recommendedName>
        <fullName evidence="8">Histidine--tRNA ligase</fullName>
        <ecNumber evidence="8">6.1.1.21</ecNumber>
    </recommendedName>
    <alternativeName>
        <fullName evidence="8">Histidyl-tRNA synthetase</fullName>
        <shortName evidence="8">HisRS</shortName>
    </alternativeName>
</protein>
<evidence type="ECO:0000256" key="9">
    <source>
        <dbReference type="PIRSR" id="PIRSR001549-1"/>
    </source>
</evidence>